<gene>
    <name evidence="3" type="ORF">DJ010_03110</name>
</gene>
<dbReference type="Pfam" id="PF08241">
    <property type="entry name" value="Methyltransf_11"/>
    <property type="match status" value="1"/>
</dbReference>
<reference evidence="3 4" key="1">
    <citation type="submission" date="2018-05" db="EMBL/GenBank/DDBJ databases">
        <title>Nocardioides silvaticus genome.</title>
        <authorList>
            <person name="Li C."/>
            <person name="Wang G."/>
        </authorList>
    </citation>
    <scope>NUCLEOTIDE SEQUENCE [LARGE SCALE GENOMIC DNA]</scope>
    <source>
        <strain evidence="3 4">CCTCC AB 2018079</strain>
    </source>
</reference>
<dbReference type="InterPro" id="IPR013216">
    <property type="entry name" value="Methyltransf_11"/>
</dbReference>
<sequence>MSEHVDAVVAHYDDRSATYDEDALHRDLVEVVAGLPALADASVLLDVACGTGLLLRALARRRDDRVTIGLDRSLRMLEAAARALPGARLLRADVAALPVADRSADAVACVTALHLLEDPVAAFAEWARVLAPGGAAITATFDPTDEQSAGPGRGGFVRNHEPFRSPDRMAATAAPHGLRLADHTWWAHGEHRLLICVLGTA</sequence>
<protein>
    <submittedName>
        <fullName evidence="3">Methyltransferase type 11</fullName>
    </submittedName>
</protein>
<keyword evidence="3" id="KW-0489">Methyltransferase</keyword>
<evidence type="ECO:0000313" key="4">
    <source>
        <dbReference type="Proteomes" id="UP000245507"/>
    </source>
</evidence>
<feature type="domain" description="Methyltransferase type 11" evidence="2">
    <location>
        <begin position="45"/>
        <end position="137"/>
    </location>
</feature>
<feature type="region of interest" description="Disordered" evidence="1">
    <location>
        <begin position="143"/>
        <end position="162"/>
    </location>
</feature>
<evidence type="ECO:0000313" key="3">
    <source>
        <dbReference type="EMBL" id="PWN04626.1"/>
    </source>
</evidence>
<dbReference type="OrthoDB" id="7062303at2"/>
<dbReference type="GO" id="GO:0008757">
    <property type="term" value="F:S-adenosylmethionine-dependent methyltransferase activity"/>
    <property type="evidence" value="ECO:0007669"/>
    <property type="project" value="InterPro"/>
</dbReference>
<proteinExistence type="predicted"/>
<dbReference type="PANTHER" id="PTHR43591">
    <property type="entry name" value="METHYLTRANSFERASE"/>
    <property type="match status" value="1"/>
</dbReference>
<dbReference type="InterPro" id="IPR029063">
    <property type="entry name" value="SAM-dependent_MTases_sf"/>
</dbReference>
<dbReference type="AlphaFoldDB" id="A0A316TY00"/>
<dbReference type="EMBL" id="QGDD01000001">
    <property type="protein sequence ID" value="PWN04626.1"/>
    <property type="molecule type" value="Genomic_DNA"/>
</dbReference>
<dbReference type="SUPFAM" id="SSF53335">
    <property type="entry name" value="S-adenosyl-L-methionine-dependent methyltransferases"/>
    <property type="match status" value="1"/>
</dbReference>
<name>A0A316TY00_9ACTN</name>
<dbReference type="Proteomes" id="UP000245507">
    <property type="component" value="Unassembled WGS sequence"/>
</dbReference>
<keyword evidence="4" id="KW-1185">Reference proteome</keyword>
<dbReference type="Gene3D" id="3.40.50.150">
    <property type="entry name" value="Vaccinia Virus protein VP39"/>
    <property type="match status" value="1"/>
</dbReference>
<organism evidence="3 4">
    <name type="scientific">Nocardioides silvaticus</name>
    <dbReference type="NCBI Taxonomy" id="2201891"/>
    <lineage>
        <taxon>Bacteria</taxon>
        <taxon>Bacillati</taxon>
        <taxon>Actinomycetota</taxon>
        <taxon>Actinomycetes</taxon>
        <taxon>Propionibacteriales</taxon>
        <taxon>Nocardioidaceae</taxon>
        <taxon>Nocardioides</taxon>
    </lineage>
</organism>
<dbReference type="RefSeq" id="WP_109692130.1">
    <property type="nucleotide sequence ID" value="NZ_QGDD01000001.1"/>
</dbReference>
<evidence type="ECO:0000259" key="2">
    <source>
        <dbReference type="Pfam" id="PF08241"/>
    </source>
</evidence>
<keyword evidence="3" id="KW-0808">Transferase</keyword>
<dbReference type="CDD" id="cd02440">
    <property type="entry name" value="AdoMet_MTases"/>
    <property type="match status" value="1"/>
</dbReference>
<dbReference type="PANTHER" id="PTHR43591:SF99">
    <property type="entry name" value="OS06G0646000 PROTEIN"/>
    <property type="match status" value="1"/>
</dbReference>
<evidence type="ECO:0000256" key="1">
    <source>
        <dbReference type="SAM" id="MobiDB-lite"/>
    </source>
</evidence>
<dbReference type="GO" id="GO:0032259">
    <property type="term" value="P:methylation"/>
    <property type="evidence" value="ECO:0007669"/>
    <property type="project" value="UniProtKB-KW"/>
</dbReference>
<comment type="caution">
    <text evidence="3">The sequence shown here is derived from an EMBL/GenBank/DDBJ whole genome shotgun (WGS) entry which is preliminary data.</text>
</comment>
<accession>A0A316TY00</accession>